<keyword evidence="4" id="KW-0963">Cytoplasm</keyword>
<dbReference type="PANTHER" id="PTHR10527">
    <property type="entry name" value="IMPORTIN BETA"/>
    <property type="match status" value="1"/>
</dbReference>
<evidence type="ECO:0000256" key="3">
    <source>
        <dbReference type="ARBA" id="ARBA00022448"/>
    </source>
</evidence>
<evidence type="ECO:0000256" key="11">
    <source>
        <dbReference type="ARBA" id="ARBA00024343"/>
    </source>
</evidence>
<evidence type="ECO:0000313" key="14">
    <source>
        <dbReference type="EMBL" id="GJN32845.1"/>
    </source>
</evidence>
<dbReference type="FunFam" id="3.30.730.10:FF:000005">
    <property type="entry name" value="ethylene-responsive transcription factor RAP2-11"/>
    <property type="match status" value="1"/>
</dbReference>
<comment type="subcellular location">
    <subcellularLocation>
        <location evidence="2">Cytoplasm</location>
    </subcellularLocation>
    <subcellularLocation>
        <location evidence="1">Nucleus</location>
    </subcellularLocation>
</comment>
<dbReference type="SMART" id="SM01349">
    <property type="entry name" value="TOG"/>
    <property type="match status" value="1"/>
</dbReference>
<dbReference type="Pfam" id="PF18808">
    <property type="entry name" value="Importin_rep_4"/>
    <property type="match status" value="1"/>
</dbReference>
<keyword evidence="6" id="KW-0653">Protein transport</keyword>
<reference evidence="14" key="2">
    <citation type="submission" date="2021-12" db="EMBL/GenBank/DDBJ databases">
        <title>Resequencing data analysis of finger millet.</title>
        <authorList>
            <person name="Hatakeyama M."/>
            <person name="Aluri S."/>
            <person name="Balachadran M.T."/>
            <person name="Sivarajan S.R."/>
            <person name="Poveda L."/>
            <person name="Shimizu-Inatsugi R."/>
            <person name="Schlapbach R."/>
            <person name="Sreeman S.M."/>
            <person name="Shimizu K.K."/>
        </authorList>
    </citation>
    <scope>NUCLEOTIDE SEQUENCE</scope>
</reference>
<dbReference type="GO" id="GO:0005634">
    <property type="term" value="C:nucleus"/>
    <property type="evidence" value="ECO:0007669"/>
    <property type="project" value="UniProtKB-SubCell"/>
</dbReference>
<protein>
    <recommendedName>
        <fullName evidence="13">AP2/ERF domain-containing protein</fullName>
    </recommendedName>
</protein>
<dbReference type="CDD" id="cd00018">
    <property type="entry name" value="AP2"/>
    <property type="match status" value="1"/>
</dbReference>
<organism evidence="14 15">
    <name type="scientific">Eleusine coracana subsp. coracana</name>
    <dbReference type="NCBI Taxonomy" id="191504"/>
    <lineage>
        <taxon>Eukaryota</taxon>
        <taxon>Viridiplantae</taxon>
        <taxon>Streptophyta</taxon>
        <taxon>Embryophyta</taxon>
        <taxon>Tracheophyta</taxon>
        <taxon>Spermatophyta</taxon>
        <taxon>Magnoliopsida</taxon>
        <taxon>Liliopsida</taxon>
        <taxon>Poales</taxon>
        <taxon>Poaceae</taxon>
        <taxon>PACMAD clade</taxon>
        <taxon>Chloridoideae</taxon>
        <taxon>Cynodonteae</taxon>
        <taxon>Eleusininae</taxon>
        <taxon>Eleusine</taxon>
    </lineage>
</organism>
<gene>
    <name evidence="14" type="primary">gb21382</name>
    <name evidence="14" type="ORF">PR202_gb21382</name>
</gene>
<dbReference type="PRINTS" id="PR00367">
    <property type="entry name" value="ETHRSPELEMNT"/>
</dbReference>
<evidence type="ECO:0000256" key="4">
    <source>
        <dbReference type="ARBA" id="ARBA00022490"/>
    </source>
</evidence>
<comment type="similarity">
    <text evidence="11">Belongs to the AP2/ERF transcription factor family. ERF subfamily.</text>
</comment>
<sequence>MLQVAEAAQLEDGTRHLAVEFVITLAEARERAPGMMRRLPQFVGRLFAVLMQMLLDVEDDPAWHSAETEDEDAGEGNNYGVAQECLDRLAIAIGGNAIVPIASELLPQYLSAPEWQKHHAALITLAQIAEGCAKVMLKNLEQVVSMILNGFQHPHARVRWAAINAIGQLSTDLGPDLQVHYHQKVLPALANAMDDFQNPRVQAHAASAILNFSENCTPEILTPYLDGIVGKLLVLLQNGKQMVQEGALTALASVADSSQVMEVLMALQGTPMETDDPITSYVLQDFLPYMSVVMPPLLQSAQLKPDVTITSAESDDEIDSDDDSIETITLGDKRIGIRTSVLEEKATACNMLCCYADELKEGFFPWIDQVAPTLVPLLKFYFHEEVRRAAVAAMPELLRSAKLAVEKRQSQGRDEAYVKQLSDYIIPALVEALHKEPETEMCSSMLDSLNECMQAADFRMFGSLDECPNKCSFLVVSLMKTKYELFSDEIKNVIIASATRKRDRTERTKAEDFDADEGELLKEENEQEEEVFDQIGECLGTLIKTFKASFLPFFDELSVYITPMLGKDKTAEERRIAICIFDDVAEQCRESALKYYDTYLPFLLEASNDENSDVRQAAVYGVGVCAEFGGHVFRPLVGEALSKLNNVIRHPEARHPDNIMAYDNAVSALGKICQFHRDGIDVTQVVPAWLGCLPIKDDKIEAKVVHEQLCSMVERSDADILGPHNQYLPKIASIFAEVLCNGKELVTDETYNRMQRCKGKSLLSVELNIRELPHHQAGQTFDTCLPLSSPATKPTAQAKKAQMELHFQAQPPAAVSFQAEDYLYYYYQQEAAAAAQAAKPGKPRGRKKGSNNHSKFIGVRQRPSGRWVAEIKDTTQKIRMWLGTFETAEAAAKAYDEAARLLRGADTRTNFAPRISPDCPLAVRIRGLLHHKKVKKQARSSASAAAGASKLLKASSSPNPTPATSDSNSSDSNSGCGGSSSTSSSSLSCDDAVKRAGAVVDAGEVYRPEFAPLAVEEFDSWMFESAFGQFPALDVFPAVVDSAVPAVAPALEEELPRPAAAQGEMAAEFERIKVERRISASLYAMNGLQEYFDRVFDASACDSLWDLSPLCH</sequence>
<evidence type="ECO:0000256" key="10">
    <source>
        <dbReference type="ARBA" id="ARBA00023242"/>
    </source>
</evidence>
<evidence type="ECO:0000256" key="7">
    <source>
        <dbReference type="ARBA" id="ARBA00023015"/>
    </source>
</evidence>
<dbReference type="Pfam" id="PF18829">
    <property type="entry name" value="Importin_rep_6"/>
    <property type="match status" value="1"/>
</dbReference>
<keyword evidence="10" id="KW-0539">Nucleus</keyword>
<proteinExistence type="inferred from homology"/>
<dbReference type="PROSITE" id="PS51032">
    <property type="entry name" value="AP2_ERF"/>
    <property type="match status" value="1"/>
</dbReference>
<evidence type="ECO:0000256" key="1">
    <source>
        <dbReference type="ARBA" id="ARBA00004123"/>
    </source>
</evidence>
<evidence type="ECO:0000256" key="9">
    <source>
        <dbReference type="ARBA" id="ARBA00023163"/>
    </source>
</evidence>
<dbReference type="Proteomes" id="UP001054889">
    <property type="component" value="Unassembled WGS sequence"/>
</dbReference>
<dbReference type="Pfam" id="PF02985">
    <property type="entry name" value="HEAT"/>
    <property type="match status" value="1"/>
</dbReference>
<dbReference type="GO" id="GO:0005737">
    <property type="term" value="C:cytoplasm"/>
    <property type="evidence" value="ECO:0007669"/>
    <property type="project" value="UniProtKB-SubCell"/>
</dbReference>
<dbReference type="SMART" id="SM00380">
    <property type="entry name" value="AP2"/>
    <property type="match status" value="1"/>
</dbReference>
<dbReference type="Gene3D" id="1.25.10.10">
    <property type="entry name" value="Leucine-rich Repeat Variant"/>
    <property type="match status" value="2"/>
</dbReference>
<keyword evidence="15" id="KW-1185">Reference proteome</keyword>
<evidence type="ECO:0000256" key="12">
    <source>
        <dbReference type="SAM" id="MobiDB-lite"/>
    </source>
</evidence>
<keyword evidence="5" id="KW-0677">Repeat</keyword>
<keyword evidence="3" id="KW-0813">Transport</keyword>
<keyword evidence="8" id="KW-0238">DNA-binding</keyword>
<keyword evidence="7" id="KW-0805">Transcription regulation</keyword>
<comment type="caution">
    <text evidence="14">The sequence shown here is derived from an EMBL/GenBank/DDBJ whole genome shotgun (WGS) entry which is preliminary data.</text>
</comment>
<evidence type="ECO:0000256" key="2">
    <source>
        <dbReference type="ARBA" id="ARBA00004496"/>
    </source>
</evidence>
<dbReference type="GO" id="GO:0003677">
    <property type="term" value="F:DNA binding"/>
    <property type="evidence" value="ECO:0007669"/>
    <property type="project" value="UniProtKB-KW"/>
</dbReference>
<dbReference type="InterPro" id="IPR040122">
    <property type="entry name" value="Importin_beta"/>
</dbReference>
<keyword evidence="9" id="KW-0804">Transcription</keyword>
<feature type="region of interest" description="Disordered" evidence="12">
    <location>
        <begin position="837"/>
        <end position="861"/>
    </location>
</feature>
<dbReference type="InterPro" id="IPR034085">
    <property type="entry name" value="TOG"/>
</dbReference>
<dbReference type="InterPro" id="IPR001471">
    <property type="entry name" value="AP2/ERF_dom"/>
</dbReference>
<dbReference type="InterPro" id="IPR011989">
    <property type="entry name" value="ARM-like"/>
</dbReference>
<feature type="compositionally biased region" description="Basic residues" evidence="12">
    <location>
        <begin position="841"/>
        <end position="850"/>
    </location>
</feature>
<evidence type="ECO:0000259" key="13">
    <source>
        <dbReference type="PROSITE" id="PS51032"/>
    </source>
</evidence>
<dbReference type="EMBL" id="BQKI01000084">
    <property type="protein sequence ID" value="GJN32845.1"/>
    <property type="molecule type" value="Genomic_DNA"/>
</dbReference>
<dbReference type="AlphaFoldDB" id="A0AAV5FEK9"/>
<dbReference type="SUPFAM" id="SSF48371">
    <property type="entry name" value="ARM repeat"/>
    <property type="match status" value="1"/>
</dbReference>
<dbReference type="InterPro" id="IPR041653">
    <property type="entry name" value="Importin_rep_4"/>
</dbReference>
<dbReference type="InterPro" id="IPR016177">
    <property type="entry name" value="DNA-bd_dom_sf"/>
</dbReference>
<reference evidence="14" key="1">
    <citation type="journal article" date="2018" name="DNA Res.">
        <title>Multiple hybrid de novo genome assembly of finger millet, an orphan allotetraploid crop.</title>
        <authorList>
            <person name="Hatakeyama M."/>
            <person name="Aluri S."/>
            <person name="Balachadran M.T."/>
            <person name="Sivarajan S.R."/>
            <person name="Patrignani A."/>
            <person name="Gruter S."/>
            <person name="Poveda L."/>
            <person name="Shimizu-Inatsugi R."/>
            <person name="Baeten J."/>
            <person name="Francoijs K.J."/>
            <person name="Nataraja K.N."/>
            <person name="Reddy Y.A.N."/>
            <person name="Phadnis S."/>
            <person name="Ravikumar R.L."/>
            <person name="Schlapbach R."/>
            <person name="Sreeman S.M."/>
            <person name="Shimizu K.K."/>
        </authorList>
    </citation>
    <scope>NUCLEOTIDE SEQUENCE</scope>
</reference>
<feature type="domain" description="AP2/ERF" evidence="13">
    <location>
        <begin position="855"/>
        <end position="912"/>
    </location>
</feature>
<dbReference type="SUPFAM" id="SSF54171">
    <property type="entry name" value="DNA-binding domain"/>
    <property type="match status" value="1"/>
</dbReference>
<dbReference type="InterPro" id="IPR036955">
    <property type="entry name" value="AP2/ERF_dom_sf"/>
</dbReference>
<dbReference type="Pfam" id="PF00847">
    <property type="entry name" value="AP2"/>
    <property type="match status" value="1"/>
</dbReference>
<dbReference type="InterPro" id="IPR016024">
    <property type="entry name" value="ARM-type_fold"/>
</dbReference>
<accession>A0AAV5FEK9</accession>
<evidence type="ECO:0000256" key="5">
    <source>
        <dbReference type="ARBA" id="ARBA00022737"/>
    </source>
</evidence>
<dbReference type="Gene3D" id="3.30.730.10">
    <property type="entry name" value="AP2/ERF domain"/>
    <property type="match status" value="1"/>
</dbReference>
<evidence type="ECO:0000256" key="8">
    <source>
        <dbReference type="ARBA" id="ARBA00023125"/>
    </source>
</evidence>
<evidence type="ECO:0000313" key="15">
    <source>
        <dbReference type="Proteomes" id="UP001054889"/>
    </source>
</evidence>
<dbReference type="InterPro" id="IPR041389">
    <property type="entry name" value="Importin_rep_6"/>
</dbReference>
<dbReference type="GO" id="GO:0006606">
    <property type="term" value="P:protein import into nucleus"/>
    <property type="evidence" value="ECO:0007669"/>
    <property type="project" value="InterPro"/>
</dbReference>
<dbReference type="InterPro" id="IPR000357">
    <property type="entry name" value="HEAT"/>
</dbReference>
<dbReference type="Pfam" id="PF13513">
    <property type="entry name" value="HEAT_EZ"/>
    <property type="match status" value="2"/>
</dbReference>
<name>A0AAV5FEK9_ELECO</name>
<dbReference type="GO" id="GO:0003700">
    <property type="term" value="F:DNA-binding transcription factor activity"/>
    <property type="evidence" value="ECO:0007669"/>
    <property type="project" value="InterPro"/>
</dbReference>
<evidence type="ECO:0000256" key="6">
    <source>
        <dbReference type="ARBA" id="ARBA00022927"/>
    </source>
</evidence>
<feature type="region of interest" description="Disordered" evidence="12">
    <location>
        <begin position="947"/>
        <end position="988"/>
    </location>
</feature>